<protein>
    <submittedName>
        <fullName evidence="1">Uncharacterized protein</fullName>
    </submittedName>
</protein>
<organism evidence="1">
    <name type="scientific">marine sediment metagenome</name>
    <dbReference type="NCBI Taxonomy" id="412755"/>
    <lineage>
        <taxon>unclassified sequences</taxon>
        <taxon>metagenomes</taxon>
        <taxon>ecological metagenomes</taxon>
    </lineage>
</organism>
<dbReference type="AlphaFoldDB" id="A0A0F9NA66"/>
<comment type="caution">
    <text evidence="1">The sequence shown here is derived from an EMBL/GenBank/DDBJ whole genome shotgun (WGS) entry which is preliminary data.</text>
</comment>
<proteinExistence type="predicted"/>
<reference evidence="1" key="1">
    <citation type="journal article" date="2015" name="Nature">
        <title>Complex archaea that bridge the gap between prokaryotes and eukaryotes.</title>
        <authorList>
            <person name="Spang A."/>
            <person name="Saw J.H."/>
            <person name="Jorgensen S.L."/>
            <person name="Zaremba-Niedzwiedzka K."/>
            <person name="Martijn J."/>
            <person name="Lind A.E."/>
            <person name="van Eijk R."/>
            <person name="Schleper C."/>
            <person name="Guy L."/>
            <person name="Ettema T.J."/>
        </authorList>
    </citation>
    <scope>NUCLEOTIDE SEQUENCE</scope>
</reference>
<dbReference type="EMBL" id="LAZR01004415">
    <property type="protein sequence ID" value="KKN08802.1"/>
    <property type="molecule type" value="Genomic_DNA"/>
</dbReference>
<accession>A0A0F9NA66</accession>
<sequence>MPDFEPQVLVEHIDNFGKGLSEWEITFVADMMDNPPIVYSEKQITIIERIYDEKC</sequence>
<gene>
    <name evidence="1" type="ORF">LCGC14_1053040</name>
</gene>
<name>A0A0F9NA66_9ZZZZ</name>
<evidence type="ECO:0000313" key="1">
    <source>
        <dbReference type="EMBL" id="KKN08802.1"/>
    </source>
</evidence>